<name>A0A136Q3T4_9FIRM</name>
<accession>A0A136Q3T4</accession>
<comment type="caution">
    <text evidence="2">The sequence shown here is derived from an EMBL/GenBank/DDBJ whole genome shotgun (WGS) entry which is preliminary data.</text>
</comment>
<protein>
    <submittedName>
        <fullName evidence="2">Uncharacterized protein</fullName>
    </submittedName>
</protein>
<dbReference type="EMBL" id="LSZW01000062">
    <property type="protein sequence ID" value="KXK65302.1"/>
    <property type="molecule type" value="Genomic_DNA"/>
</dbReference>
<keyword evidence="1" id="KW-0812">Transmembrane</keyword>
<evidence type="ECO:0000313" key="2">
    <source>
        <dbReference type="EMBL" id="KXK65302.1"/>
    </source>
</evidence>
<evidence type="ECO:0000313" key="3">
    <source>
        <dbReference type="Proteomes" id="UP000070366"/>
    </source>
</evidence>
<reference evidence="3" key="1">
    <citation type="submission" date="2016-02" db="EMBL/GenBank/DDBJ databases">
        <authorList>
            <person name="Mitreva M."/>
            <person name="Pepin K.H."/>
            <person name="Mihindukulasuriya K.A."/>
            <person name="Fulton R."/>
            <person name="Fronick C."/>
            <person name="O'Laughlin M."/>
            <person name="Miner T."/>
            <person name="Herter B."/>
            <person name="Rosa B.A."/>
            <person name="Cordes M."/>
            <person name="Tomlinson C."/>
            <person name="Wollam A."/>
            <person name="Palsikar V.B."/>
            <person name="Mardis E.R."/>
            <person name="Wilson R.K."/>
        </authorList>
    </citation>
    <scope>NUCLEOTIDE SEQUENCE [LARGE SCALE GENOMIC DNA]</scope>
    <source>
        <strain evidence="3">DSM 22607</strain>
    </source>
</reference>
<keyword evidence="1" id="KW-0472">Membrane</keyword>
<evidence type="ECO:0000256" key="1">
    <source>
        <dbReference type="SAM" id="Phobius"/>
    </source>
</evidence>
<dbReference type="AlphaFoldDB" id="A0A136Q3T4"/>
<organism evidence="2 3">
    <name type="scientific">Christensenella minuta</name>
    <dbReference type="NCBI Taxonomy" id="626937"/>
    <lineage>
        <taxon>Bacteria</taxon>
        <taxon>Bacillati</taxon>
        <taxon>Bacillota</taxon>
        <taxon>Clostridia</taxon>
        <taxon>Christensenellales</taxon>
        <taxon>Christensenellaceae</taxon>
        <taxon>Christensenella</taxon>
    </lineage>
</organism>
<keyword evidence="3" id="KW-1185">Reference proteome</keyword>
<dbReference type="Proteomes" id="UP000070366">
    <property type="component" value="Unassembled WGS sequence"/>
</dbReference>
<proteinExistence type="predicted"/>
<gene>
    <name evidence="2" type="ORF">HMPREF3293_01892</name>
</gene>
<dbReference type="STRING" id="626937.HMPREF3293_01892"/>
<sequence length="49" mass="5312">MDCAHGRRQGHGSLTAPGVKLHIFPPQAVALCVLLSIVLLFRGLYNIDI</sequence>
<feature type="transmembrane region" description="Helical" evidence="1">
    <location>
        <begin position="23"/>
        <end position="45"/>
    </location>
</feature>
<keyword evidence="1" id="KW-1133">Transmembrane helix</keyword>